<dbReference type="PANTHER" id="PTHR43155">
    <property type="entry name" value="CYCLIC DI-GMP PHOSPHODIESTERASE PA4108-RELATED"/>
    <property type="match status" value="1"/>
</dbReference>
<dbReference type="PANTHER" id="PTHR43155:SF2">
    <property type="entry name" value="CYCLIC DI-GMP PHOSPHODIESTERASE PA4108"/>
    <property type="match status" value="1"/>
</dbReference>
<evidence type="ECO:0000313" key="2">
    <source>
        <dbReference type="EMBL" id="KAB1443111.1"/>
    </source>
</evidence>
<feature type="domain" description="HD-GYP" evidence="1">
    <location>
        <begin position="139"/>
        <end position="337"/>
    </location>
</feature>
<name>A0A6N6N5U2_9BACT</name>
<dbReference type="SUPFAM" id="SSF109604">
    <property type="entry name" value="HD-domain/PDEase-like"/>
    <property type="match status" value="1"/>
</dbReference>
<dbReference type="InterPro" id="IPR003607">
    <property type="entry name" value="HD/PDEase_dom"/>
</dbReference>
<keyword evidence="3" id="KW-1185">Reference proteome</keyword>
<dbReference type="InterPro" id="IPR037522">
    <property type="entry name" value="HD_GYP_dom"/>
</dbReference>
<comment type="caution">
    <text evidence="2">The sequence shown here is derived from an EMBL/GenBank/DDBJ whole genome shotgun (WGS) entry which is preliminary data.</text>
</comment>
<protein>
    <submittedName>
        <fullName evidence="2">HD domain-containing protein</fullName>
    </submittedName>
</protein>
<gene>
    <name evidence="2" type="ORF">F8A88_02270</name>
</gene>
<accession>A0A6N6N5U2</accession>
<dbReference type="EMBL" id="WAIE01000001">
    <property type="protein sequence ID" value="KAB1443111.1"/>
    <property type="molecule type" value="Genomic_DNA"/>
</dbReference>
<dbReference type="PROSITE" id="PS51832">
    <property type="entry name" value="HD_GYP"/>
    <property type="match status" value="1"/>
</dbReference>
<dbReference type="RefSeq" id="WP_151149443.1">
    <property type="nucleotide sequence ID" value="NZ_WAIE01000001.1"/>
</dbReference>
<reference evidence="2 3" key="1">
    <citation type="journal article" date="2017" name="Int. J. Syst. Evol. Microbiol.">
        <title>Desulfovibrio senegalensis sp. nov., a mesophilic sulfate reducer isolated from marine sediment.</title>
        <authorList>
            <person name="Thioye A."/>
            <person name="Gam Z.B.A."/>
            <person name="Mbengue M."/>
            <person name="Cayol J.L."/>
            <person name="Joseph-Bartoli M."/>
            <person name="Toure-Kane C."/>
            <person name="Labat M."/>
        </authorList>
    </citation>
    <scope>NUCLEOTIDE SEQUENCE [LARGE SCALE GENOMIC DNA]</scope>
    <source>
        <strain evidence="2 3">DSM 101509</strain>
    </source>
</reference>
<organism evidence="2 3">
    <name type="scientific">Pseudodesulfovibrio senegalensis</name>
    <dbReference type="NCBI Taxonomy" id="1721087"/>
    <lineage>
        <taxon>Bacteria</taxon>
        <taxon>Pseudomonadati</taxon>
        <taxon>Thermodesulfobacteriota</taxon>
        <taxon>Desulfovibrionia</taxon>
        <taxon>Desulfovibrionales</taxon>
        <taxon>Desulfovibrionaceae</taxon>
    </lineage>
</organism>
<dbReference type="OrthoDB" id="9776628at2"/>
<proteinExistence type="predicted"/>
<evidence type="ECO:0000259" key="1">
    <source>
        <dbReference type="PROSITE" id="PS51832"/>
    </source>
</evidence>
<dbReference type="AlphaFoldDB" id="A0A6N6N5U2"/>
<dbReference type="Gene3D" id="1.10.3210.10">
    <property type="entry name" value="Hypothetical protein af1432"/>
    <property type="match status" value="1"/>
</dbReference>
<evidence type="ECO:0000313" key="3">
    <source>
        <dbReference type="Proteomes" id="UP000438699"/>
    </source>
</evidence>
<sequence>MKPEDDVQLEERFLQISPNILESFPRFRPPVNLHVWDEELGSVRLLAGADSRLSEKRQQEVADHCRAGNLYLDRRDYREYAVHLSRNLGLVLVEQDLNPDEVSEIFYLALRRTLDAFFEQPIAGRLQDLQRDLSILCEYIWIDPGRTEFLLKTLDKQYDAATHGVNSTFVGLGVFAMRYRTRLERTNLNHLALGLAVHDMGMAMVPGFIRDKEGILLHRDKESVRRHPDLALGMLTRLKVNDRIVEQCVMEHHERLDGTGYPKGVRGDAVSLPGRLCGLADSFSAAIAERPYHSGEEALTVAGQLLRQEGRYDRGMARALLELLKCGFAGCGVDPAT</sequence>
<dbReference type="Pfam" id="PF13487">
    <property type="entry name" value="HD_5"/>
    <property type="match status" value="1"/>
</dbReference>
<dbReference type="Proteomes" id="UP000438699">
    <property type="component" value="Unassembled WGS sequence"/>
</dbReference>
<dbReference type="CDD" id="cd00077">
    <property type="entry name" value="HDc"/>
    <property type="match status" value="1"/>
</dbReference>